<organism evidence="2 3">
    <name type="scientific">Anatilimnocola aggregata</name>
    <dbReference type="NCBI Taxonomy" id="2528021"/>
    <lineage>
        <taxon>Bacteria</taxon>
        <taxon>Pseudomonadati</taxon>
        <taxon>Planctomycetota</taxon>
        <taxon>Planctomycetia</taxon>
        <taxon>Pirellulales</taxon>
        <taxon>Pirellulaceae</taxon>
        <taxon>Anatilimnocola</taxon>
    </lineage>
</organism>
<evidence type="ECO:0000313" key="2">
    <source>
        <dbReference type="EMBL" id="QDU31513.1"/>
    </source>
</evidence>
<evidence type="ECO:0008006" key="4">
    <source>
        <dbReference type="Google" id="ProtNLM"/>
    </source>
</evidence>
<dbReference type="OrthoDB" id="291789at2"/>
<feature type="chain" id="PRO_5022197595" description="Peptidylprolyl isomerase" evidence="1">
    <location>
        <begin position="24"/>
        <end position="241"/>
    </location>
</feature>
<proteinExistence type="predicted"/>
<dbReference type="Proteomes" id="UP000315017">
    <property type="component" value="Chromosome"/>
</dbReference>
<accession>A0A517YMS1</accession>
<name>A0A517YMS1_9BACT</name>
<keyword evidence="1" id="KW-0732">Signal</keyword>
<evidence type="ECO:0000256" key="1">
    <source>
        <dbReference type="SAM" id="SignalP"/>
    </source>
</evidence>
<dbReference type="KEGG" id="aagg:ETAA8_66720"/>
<keyword evidence="3" id="KW-1185">Reference proteome</keyword>
<dbReference type="RefSeq" id="WP_145098767.1">
    <property type="nucleotide sequence ID" value="NZ_CP036274.1"/>
</dbReference>
<feature type="signal peptide" evidence="1">
    <location>
        <begin position="1"/>
        <end position="23"/>
    </location>
</feature>
<gene>
    <name evidence="2" type="ORF">ETAA8_66720</name>
</gene>
<dbReference type="AlphaFoldDB" id="A0A517YMS1"/>
<evidence type="ECO:0000313" key="3">
    <source>
        <dbReference type="Proteomes" id="UP000315017"/>
    </source>
</evidence>
<dbReference type="EMBL" id="CP036274">
    <property type="protein sequence ID" value="QDU31513.1"/>
    <property type="molecule type" value="Genomic_DNA"/>
</dbReference>
<sequence length="241" mass="27080" precursor="true">MTRFWKFASAVVLGLVSVSAASAQTYGPMAGGYSTGTFFGGAPMLANHHSSTIDEGYMTGYSRVLQGAGIYNALSAEAYNRMQDGYAKELDNKQRYVKTYFETKRLNASYRAETMPAPLSKEKLDQWNLQDQPERLSRREYNSDTGSVQWPAVLQAQVFDGNRLLLEDLFARRTANEFGVNSPFYRQVNASTAQIKDQLKNYLRSEDRFFSHQEYVAAQNFLNSLTQEARLAPDLDGLAAN</sequence>
<protein>
    <recommendedName>
        <fullName evidence="4">Peptidylprolyl isomerase</fullName>
    </recommendedName>
</protein>
<reference evidence="2 3" key="1">
    <citation type="submission" date="2019-02" db="EMBL/GenBank/DDBJ databases">
        <title>Deep-cultivation of Planctomycetes and their phenomic and genomic characterization uncovers novel biology.</title>
        <authorList>
            <person name="Wiegand S."/>
            <person name="Jogler M."/>
            <person name="Boedeker C."/>
            <person name="Pinto D."/>
            <person name="Vollmers J."/>
            <person name="Rivas-Marin E."/>
            <person name="Kohn T."/>
            <person name="Peeters S.H."/>
            <person name="Heuer A."/>
            <person name="Rast P."/>
            <person name="Oberbeckmann S."/>
            <person name="Bunk B."/>
            <person name="Jeske O."/>
            <person name="Meyerdierks A."/>
            <person name="Storesund J.E."/>
            <person name="Kallscheuer N."/>
            <person name="Luecker S."/>
            <person name="Lage O.M."/>
            <person name="Pohl T."/>
            <person name="Merkel B.J."/>
            <person name="Hornburger P."/>
            <person name="Mueller R.-W."/>
            <person name="Bruemmer F."/>
            <person name="Labrenz M."/>
            <person name="Spormann A.M."/>
            <person name="Op den Camp H."/>
            <person name="Overmann J."/>
            <person name="Amann R."/>
            <person name="Jetten M.S.M."/>
            <person name="Mascher T."/>
            <person name="Medema M.H."/>
            <person name="Devos D.P."/>
            <person name="Kaster A.-K."/>
            <person name="Ovreas L."/>
            <person name="Rohde M."/>
            <person name="Galperin M.Y."/>
            <person name="Jogler C."/>
        </authorList>
    </citation>
    <scope>NUCLEOTIDE SEQUENCE [LARGE SCALE GENOMIC DNA]</scope>
    <source>
        <strain evidence="2 3">ETA_A8</strain>
    </source>
</reference>